<dbReference type="Proteomes" id="UP000050791">
    <property type="component" value="Unassembled WGS sequence"/>
</dbReference>
<keyword evidence="1" id="KW-0732">Signal</keyword>
<evidence type="ECO:0000313" key="3">
    <source>
        <dbReference type="WBParaSite" id="SMTH1_48480.1"/>
    </source>
</evidence>
<reference evidence="3" key="1">
    <citation type="submission" date="2023-11" db="UniProtKB">
        <authorList>
            <consortium name="WormBaseParasite"/>
        </authorList>
    </citation>
    <scope>IDENTIFICATION</scope>
</reference>
<protein>
    <submittedName>
        <fullName evidence="3">Uncharacterized protein</fullName>
    </submittedName>
</protein>
<feature type="signal peptide" evidence="1">
    <location>
        <begin position="1"/>
        <end position="21"/>
    </location>
</feature>
<organism evidence="2 3">
    <name type="scientific">Schistosoma mattheei</name>
    <dbReference type="NCBI Taxonomy" id="31246"/>
    <lineage>
        <taxon>Eukaryota</taxon>
        <taxon>Metazoa</taxon>
        <taxon>Spiralia</taxon>
        <taxon>Lophotrochozoa</taxon>
        <taxon>Platyhelminthes</taxon>
        <taxon>Trematoda</taxon>
        <taxon>Digenea</taxon>
        <taxon>Strigeidida</taxon>
        <taxon>Schistosomatoidea</taxon>
        <taxon>Schistosomatidae</taxon>
        <taxon>Schistosoma</taxon>
    </lineage>
</organism>
<name>A0AA85BD83_9TREM</name>
<proteinExistence type="predicted"/>
<sequence length="99" mass="11437">MLYYSLLCTFYFLSTFSLLSSNPSYTSILEGIFTEQKTTTMNNSTDFKLLVLCYFVLYLDVTFQVIQNTTATTTTTTNNNNKELDLQNEMNQFNTITFP</sequence>
<evidence type="ECO:0000313" key="2">
    <source>
        <dbReference type="Proteomes" id="UP000050791"/>
    </source>
</evidence>
<accession>A0AA85BD83</accession>
<dbReference type="AlphaFoldDB" id="A0AA85BD83"/>
<evidence type="ECO:0000256" key="1">
    <source>
        <dbReference type="SAM" id="SignalP"/>
    </source>
</evidence>
<feature type="chain" id="PRO_5041742891" evidence="1">
    <location>
        <begin position="22"/>
        <end position="99"/>
    </location>
</feature>
<dbReference type="WBParaSite" id="SMTH1_48480.1">
    <property type="protein sequence ID" value="SMTH1_48480.1"/>
    <property type="gene ID" value="SMTH1_48480"/>
</dbReference>